<evidence type="ECO:0000256" key="5">
    <source>
        <dbReference type="ARBA" id="ARBA00023277"/>
    </source>
</evidence>
<dbReference type="InterPro" id="IPR000887">
    <property type="entry name" value="Aldlse_KDPG_KHG"/>
</dbReference>
<dbReference type="PANTHER" id="PTHR30246">
    <property type="entry name" value="2-KETO-3-DEOXY-6-PHOSPHOGLUCONATE ALDOLASE"/>
    <property type="match status" value="1"/>
</dbReference>
<dbReference type="CDD" id="cd00452">
    <property type="entry name" value="KDPG_aldolase"/>
    <property type="match status" value="1"/>
</dbReference>
<reference evidence="6 7" key="1">
    <citation type="submission" date="2017-03" db="EMBL/GenBank/DDBJ databases">
        <title>Genome sequence of Clostridium oryzae DSM 28571.</title>
        <authorList>
            <person name="Poehlein A."/>
            <person name="Daniel R."/>
        </authorList>
    </citation>
    <scope>NUCLEOTIDE SEQUENCE [LARGE SCALE GENOMIC DNA]</scope>
    <source>
        <strain evidence="6 7">DSM 28571</strain>
    </source>
</reference>
<gene>
    <name evidence="6" type="primary">kdgA_1</name>
    <name evidence="6" type="ORF">CLORY_20370</name>
</gene>
<keyword evidence="7" id="KW-1185">Reference proteome</keyword>
<comment type="caution">
    <text evidence="6">The sequence shown here is derived from an EMBL/GenBank/DDBJ whole genome shotgun (WGS) entry which is preliminary data.</text>
</comment>
<dbReference type="SUPFAM" id="SSF51569">
    <property type="entry name" value="Aldolase"/>
    <property type="match status" value="1"/>
</dbReference>
<evidence type="ECO:0000256" key="4">
    <source>
        <dbReference type="ARBA" id="ARBA00023239"/>
    </source>
</evidence>
<dbReference type="STRING" id="1450648.CLORY_20370"/>
<dbReference type="Pfam" id="PF01081">
    <property type="entry name" value="Aldolase"/>
    <property type="match status" value="1"/>
</dbReference>
<dbReference type="EMBL" id="MZGV01000018">
    <property type="protein sequence ID" value="OPJ61945.1"/>
    <property type="molecule type" value="Genomic_DNA"/>
</dbReference>
<dbReference type="RefSeq" id="WP_079423902.1">
    <property type="nucleotide sequence ID" value="NZ_MZGV01000018.1"/>
</dbReference>
<dbReference type="NCBIfam" id="TIGR01182">
    <property type="entry name" value="eda"/>
    <property type="match status" value="1"/>
</dbReference>
<dbReference type="Gene3D" id="3.20.20.70">
    <property type="entry name" value="Aldolase class I"/>
    <property type="match status" value="1"/>
</dbReference>
<accession>A0A1V4IQ73</accession>
<evidence type="ECO:0000256" key="1">
    <source>
        <dbReference type="ARBA" id="ARBA00004761"/>
    </source>
</evidence>
<comment type="subunit">
    <text evidence="3">Homotrimer.</text>
</comment>
<sequence>MEKYNTLRKILDSGIVAVVRGNSKEEAIKISEACINGGVNCIEITFTVPEADDAIKEINHKYKDVVVGAGTVLDECTARIAIMAGAKFVVSPCFDEASAKMCNLYQIPYMPGCMTINEMKTALKSGVDIVKFFPGNAYKPEIVKAWKAPMPQLNIMVTGGVNLDNIEKWFNSGVAAVGAGSNLTGLYNGDDYSGITDMAKKYIEKIKEIKGR</sequence>
<keyword evidence="5" id="KW-0119">Carbohydrate metabolism</keyword>
<name>A0A1V4IQ73_9CLOT</name>
<comment type="pathway">
    <text evidence="1">Carbohydrate acid metabolism.</text>
</comment>
<organism evidence="6 7">
    <name type="scientific">Clostridium oryzae</name>
    <dbReference type="NCBI Taxonomy" id="1450648"/>
    <lineage>
        <taxon>Bacteria</taxon>
        <taxon>Bacillati</taxon>
        <taxon>Bacillota</taxon>
        <taxon>Clostridia</taxon>
        <taxon>Eubacteriales</taxon>
        <taxon>Clostridiaceae</taxon>
        <taxon>Clostridium</taxon>
    </lineage>
</organism>
<evidence type="ECO:0000313" key="6">
    <source>
        <dbReference type="EMBL" id="OPJ61945.1"/>
    </source>
</evidence>
<dbReference type="Proteomes" id="UP000190080">
    <property type="component" value="Unassembled WGS sequence"/>
</dbReference>
<protein>
    <submittedName>
        <fullName evidence="6">KHG/KDPG aldolase</fullName>
    </submittedName>
</protein>
<comment type="similarity">
    <text evidence="2">Belongs to the KHG/KDPG aldolase family.</text>
</comment>
<dbReference type="InterPro" id="IPR013785">
    <property type="entry name" value="Aldolase_TIM"/>
</dbReference>
<evidence type="ECO:0000256" key="3">
    <source>
        <dbReference type="ARBA" id="ARBA00011233"/>
    </source>
</evidence>
<evidence type="ECO:0000313" key="7">
    <source>
        <dbReference type="Proteomes" id="UP000190080"/>
    </source>
</evidence>
<dbReference type="OrthoDB" id="9802667at2"/>
<dbReference type="NCBIfam" id="NF005119">
    <property type="entry name" value="PRK06552.1"/>
    <property type="match status" value="1"/>
</dbReference>
<dbReference type="AlphaFoldDB" id="A0A1V4IQ73"/>
<evidence type="ECO:0000256" key="2">
    <source>
        <dbReference type="ARBA" id="ARBA00006906"/>
    </source>
</evidence>
<dbReference type="GO" id="GO:0016829">
    <property type="term" value="F:lyase activity"/>
    <property type="evidence" value="ECO:0007669"/>
    <property type="project" value="UniProtKB-KW"/>
</dbReference>
<keyword evidence="4" id="KW-0456">Lyase</keyword>
<proteinExistence type="inferred from homology"/>
<dbReference type="PANTHER" id="PTHR30246:SF1">
    <property type="entry name" value="2-DEHYDRO-3-DEOXY-6-PHOSPHOGALACTONATE ALDOLASE-RELATED"/>
    <property type="match status" value="1"/>
</dbReference>